<evidence type="ECO:0000256" key="6">
    <source>
        <dbReference type="ARBA" id="ARBA00023163"/>
    </source>
</evidence>
<evidence type="ECO:0000256" key="7">
    <source>
        <dbReference type="ARBA" id="ARBA00023242"/>
    </source>
</evidence>
<dbReference type="PROSITE" id="PS00434">
    <property type="entry name" value="HSF_DOMAIN"/>
    <property type="match status" value="1"/>
</dbReference>
<feature type="region of interest" description="Disordered" evidence="10">
    <location>
        <begin position="106"/>
        <end position="130"/>
    </location>
</feature>
<evidence type="ECO:0000256" key="8">
    <source>
        <dbReference type="ARBA" id="ARBA00061350"/>
    </source>
</evidence>
<dbReference type="GO" id="GO:0005634">
    <property type="term" value="C:nucleus"/>
    <property type="evidence" value="ECO:0007669"/>
    <property type="project" value="UniProtKB-SubCell"/>
</dbReference>
<feature type="coiled-coil region" evidence="9">
    <location>
        <begin position="145"/>
        <end position="172"/>
    </location>
</feature>
<reference evidence="13" key="1">
    <citation type="submission" date="2025-08" db="UniProtKB">
        <authorList>
            <consortium name="RefSeq"/>
        </authorList>
    </citation>
    <scope>IDENTIFICATION</scope>
    <source>
        <tissue evidence="13">Fruit stalk</tissue>
    </source>
</reference>
<dbReference type="Pfam" id="PF00447">
    <property type="entry name" value="HSF_DNA-bind"/>
    <property type="match status" value="1"/>
</dbReference>
<dbReference type="OrthoDB" id="60033at2759"/>
<dbReference type="SMART" id="SM00415">
    <property type="entry name" value="HSF"/>
    <property type="match status" value="1"/>
</dbReference>
<gene>
    <name evidence="13" type="primary">LOC111318158</name>
</gene>
<evidence type="ECO:0000256" key="4">
    <source>
        <dbReference type="ARBA" id="ARBA00023016"/>
    </source>
</evidence>
<accession>A0A6P6BHK6</accession>
<comment type="subcellular location">
    <subcellularLocation>
        <location evidence="1">Nucleus</location>
    </subcellularLocation>
</comment>
<keyword evidence="6" id="KW-0804">Transcription</keyword>
<keyword evidence="9" id="KW-0175">Coiled coil</keyword>
<evidence type="ECO:0000313" key="12">
    <source>
        <dbReference type="Proteomes" id="UP000515121"/>
    </source>
</evidence>
<organism evidence="12 13">
    <name type="scientific">Durio zibethinus</name>
    <name type="common">Durian</name>
    <dbReference type="NCBI Taxonomy" id="66656"/>
    <lineage>
        <taxon>Eukaryota</taxon>
        <taxon>Viridiplantae</taxon>
        <taxon>Streptophyta</taxon>
        <taxon>Embryophyta</taxon>
        <taxon>Tracheophyta</taxon>
        <taxon>Spermatophyta</taxon>
        <taxon>Magnoliopsida</taxon>
        <taxon>eudicotyledons</taxon>
        <taxon>Gunneridae</taxon>
        <taxon>Pentapetalae</taxon>
        <taxon>rosids</taxon>
        <taxon>malvids</taxon>
        <taxon>Malvales</taxon>
        <taxon>Malvaceae</taxon>
        <taxon>Helicteroideae</taxon>
        <taxon>Durio</taxon>
    </lineage>
</organism>
<dbReference type="SUPFAM" id="SSF46785">
    <property type="entry name" value="Winged helix' DNA-binding domain"/>
    <property type="match status" value="1"/>
</dbReference>
<dbReference type="GO" id="GO:0000978">
    <property type="term" value="F:RNA polymerase II cis-regulatory region sequence-specific DNA binding"/>
    <property type="evidence" value="ECO:0007669"/>
    <property type="project" value="TreeGrafter"/>
</dbReference>
<dbReference type="GO" id="GO:0003700">
    <property type="term" value="F:DNA-binding transcription factor activity"/>
    <property type="evidence" value="ECO:0007669"/>
    <property type="project" value="InterPro"/>
</dbReference>
<protein>
    <submittedName>
        <fullName evidence="13">Heat stress transcription factor A-8-like</fullName>
    </submittedName>
</protein>
<dbReference type="Gene3D" id="1.10.10.10">
    <property type="entry name" value="Winged helix-like DNA-binding domain superfamily/Winged helix DNA-binding domain"/>
    <property type="match status" value="1"/>
</dbReference>
<keyword evidence="12" id="KW-1185">Reference proteome</keyword>
<feature type="compositionally biased region" description="Basic and acidic residues" evidence="10">
    <location>
        <begin position="262"/>
        <end position="274"/>
    </location>
</feature>
<name>A0A6P6BHK6_DURZI</name>
<dbReference type="Proteomes" id="UP000515121">
    <property type="component" value="Unplaced"/>
</dbReference>
<evidence type="ECO:0000256" key="1">
    <source>
        <dbReference type="ARBA" id="ARBA00004123"/>
    </source>
</evidence>
<dbReference type="KEGG" id="dzi:111318158"/>
<sequence length="402" mass="45619">MVKPSENGSQSIAPFLKKCYEMVDDKATDSIISWSQNGDSFVIWDMTEFSVHLLPKYFKHSNFSSFIRQLNIYGFRKIDSDRWEFANDGFVRDQKDLLKNIARRKYSQGSEQRKSLQQQQQPPQHLENSVGSCANNENIGLWKEVENLKTDKNALMQELVKLRQHQESADNKVLLLKDRLQGMEKSQQQLLSFLIMAMQSPGFLVQLIQPKENNLRVAGASNMLEQVAEDGEPVASDHMIVRYQPSIDGTSKPVLTPMIDSENPRESDNSSDGTKDFWMDIDFVKVLMDESHTTFIPPELHDDGEWEKLLLADGFPENNDNGNQDKEGPIKSGIEMEVTGSGAHLEKSCSFELLLQNMGKSQNLEIEPLLNGSQLEKSQNLELLTEAMGHWTSKSTKLHGIP</sequence>
<keyword evidence="2" id="KW-0597">Phosphoprotein</keyword>
<dbReference type="PRINTS" id="PR00056">
    <property type="entry name" value="HSFDOMAIN"/>
</dbReference>
<evidence type="ECO:0000256" key="9">
    <source>
        <dbReference type="SAM" id="Coils"/>
    </source>
</evidence>
<dbReference type="PANTHER" id="PTHR10015:SF325">
    <property type="entry name" value="HEAT STRESS TRANSCRIPTION FACTOR A-8"/>
    <property type="match status" value="1"/>
</dbReference>
<proteinExistence type="inferred from homology"/>
<dbReference type="AlphaFoldDB" id="A0A6P6BHK6"/>
<feature type="region of interest" description="Disordered" evidence="10">
    <location>
        <begin position="251"/>
        <end position="274"/>
    </location>
</feature>
<evidence type="ECO:0000256" key="2">
    <source>
        <dbReference type="ARBA" id="ARBA00022553"/>
    </source>
</evidence>
<keyword evidence="3" id="KW-0805">Transcription regulation</keyword>
<dbReference type="GeneID" id="111318158"/>
<feature type="domain" description="HSF-type DNA-binding" evidence="11">
    <location>
        <begin position="54"/>
        <end position="78"/>
    </location>
</feature>
<evidence type="ECO:0000256" key="3">
    <source>
        <dbReference type="ARBA" id="ARBA00023015"/>
    </source>
</evidence>
<dbReference type="InterPro" id="IPR036388">
    <property type="entry name" value="WH-like_DNA-bd_sf"/>
</dbReference>
<dbReference type="InterPro" id="IPR036390">
    <property type="entry name" value="WH_DNA-bd_sf"/>
</dbReference>
<dbReference type="FunFam" id="1.10.10.10:FF:000057">
    <property type="entry name" value="Heat shock transcription factor 1"/>
    <property type="match status" value="1"/>
</dbReference>
<dbReference type="PANTHER" id="PTHR10015">
    <property type="entry name" value="HEAT SHOCK TRANSCRIPTION FACTOR"/>
    <property type="match status" value="1"/>
</dbReference>
<keyword evidence="5" id="KW-0238">DNA-binding</keyword>
<evidence type="ECO:0000256" key="10">
    <source>
        <dbReference type="SAM" id="MobiDB-lite"/>
    </source>
</evidence>
<evidence type="ECO:0000259" key="11">
    <source>
        <dbReference type="PROSITE" id="PS00434"/>
    </source>
</evidence>
<evidence type="ECO:0000256" key="5">
    <source>
        <dbReference type="ARBA" id="ARBA00023125"/>
    </source>
</evidence>
<dbReference type="GO" id="GO:0006357">
    <property type="term" value="P:regulation of transcription by RNA polymerase II"/>
    <property type="evidence" value="ECO:0007669"/>
    <property type="project" value="TreeGrafter"/>
</dbReference>
<dbReference type="InterPro" id="IPR000232">
    <property type="entry name" value="HSF_DNA-bd"/>
</dbReference>
<keyword evidence="7" id="KW-0539">Nucleus</keyword>
<comment type="similarity">
    <text evidence="8">Belongs to the HSF family. Class A subfamily.</text>
</comment>
<dbReference type="RefSeq" id="XP_022776578.1">
    <property type="nucleotide sequence ID" value="XM_022920843.1"/>
</dbReference>
<evidence type="ECO:0000313" key="13">
    <source>
        <dbReference type="RefSeq" id="XP_022776578.1"/>
    </source>
</evidence>
<dbReference type="GO" id="GO:0034605">
    <property type="term" value="P:cellular response to heat"/>
    <property type="evidence" value="ECO:0007669"/>
    <property type="project" value="TreeGrafter"/>
</dbReference>
<keyword evidence="4" id="KW-0346">Stress response</keyword>